<reference evidence="4 5" key="1">
    <citation type="journal article" date="2014" name="Int. J. Syst. Evol. Microbiol.">
        <title>Complete genome sequence of Corynebacterium casei LMG S-19264T (=DSM 44701T), isolated from a smear-ripened cheese.</title>
        <authorList>
            <consortium name="US DOE Joint Genome Institute (JGI-PGF)"/>
            <person name="Walter F."/>
            <person name="Albersmeier A."/>
            <person name="Kalinowski J."/>
            <person name="Ruckert C."/>
        </authorList>
    </citation>
    <scope>NUCLEOTIDE SEQUENCE [LARGE SCALE GENOMIC DNA]</scope>
    <source>
        <strain evidence="4 5">KCTC 19473</strain>
    </source>
</reference>
<feature type="transmembrane region" description="Helical" evidence="2">
    <location>
        <begin position="20"/>
        <end position="38"/>
    </location>
</feature>
<organism evidence="4 5">
    <name type="scientific">Nocardiopsis kunsanensis</name>
    <dbReference type="NCBI Taxonomy" id="141693"/>
    <lineage>
        <taxon>Bacteria</taxon>
        <taxon>Bacillati</taxon>
        <taxon>Actinomycetota</taxon>
        <taxon>Actinomycetes</taxon>
        <taxon>Streptosporangiales</taxon>
        <taxon>Nocardiopsidaceae</taxon>
        <taxon>Nocardiopsis</taxon>
    </lineage>
</organism>
<dbReference type="AlphaFoldDB" id="A0A918XD77"/>
<dbReference type="InterPro" id="IPR011047">
    <property type="entry name" value="Quinoprotein_ADH-like_sf"/>
</dbReference>
<dbReference type="SUPFAM" id="SSF50998">
    <property type="entry name" value="Quinoprotein alcohol dehydrogenase-like"/>
    <property type="match status" value="1"/>
</dbReference>
<dbReference type="InterPro" id="IPR002372">
    <property type="entry name" value="PQQ_rpt_dom"/>
</dbReference>
<evidence type="ECO:0000259" key="3">
    <source>
        <dbReference type="Pfam" id="PF13360"/>
    </source>
</evidence>
<keyword evidence="2" id="KW-0812">Transmembrane</keyword>
<feature type="transmembrane region" description="Helical" evidence="2">
    <location>
        <begin position="213"/>
        <end position="238"/>
    </location>
</feature>
<dbReference type="Proteomes" id="UP000654947">
    <property type="component" value="Unassembled WGS sequence"/>
</dbReference>
<evidence type="ECO:0000313" key="5">
    <source>
        <dbReference type="Proteomes" id="UP000654947"/>
    </source>
</evidence>
<feature type="transmembrane region" description="Helical" evidence="2">
    <location>
        <begin position="145"/>
        <end position="163"/>
    </location>
</feature>
<sequence length="666" mass="70843">MTEGFFVPMFRRVPPSPVRFWFASGLLLPGTVTLALATVDVHAVAGSVPWPVHLVWIWALCSVLALPLVRLHEMEHRRAGDVARDGCDCAHRSDGHAAPPAASLRERALASDSPGASSGGRSDRGRATSVRLLSRVPAPGCARRILATVALVVTVVALVPLWWAPVSPAVGPGNPRFMEFSPYGFALGATAVALALCLFAVSPTAFRGSRRSWAAGAGAGLVLGAAAVALSILVTVLLPLDATTAPSDEGDHDLGTGLPATVDGLGWRWSTPDGGPVLEVAPAHTGVLVRSAGGVALLDGGTGEERWHYRRSGEQAVDMQTSPGADNVMLTYPARDIDGSHVQRLVVLDADTGQEIGEYRSPSTAEPGKYQYQGDLAPLVHRDVLTTLRSEEGRTTVAGYVPGTGRERWTYEPMGDCSRRGQDITRHEIVVLLECDMDIMTGERGGRGSVRTLHGLVPSTGTWLWHTDVNMSSPSDEVWVHTSDDGHLFAFAWASEDGSDSGNVLFGRNGEVVARDLPGFGGPTGHEGTWNFTTDGYLTWDEDGGSGTYTWRGLDGGERTASAERTPASEDERKERIRPVPLEDSLVTAVPRATKGESETVTLTVRPWAEGEEPVEDSAATKVHITLEPASGDVPEDQMESWVSLHGIRDGVVLARPGSSEVVGIV</sequence>
<comment type="caution">
    <text evidence="4">The sequence shown here is derived from an EMBL/GenBank/DDBJ whole genome shotgun (WGS) entry which is preliminary data.</text>
</comment>
<accession>A0A918XD77</accession>
<name>A0A918XD77_9ACTN</name>
<evidence type="ECO:0000313" key="4">
    <source>
        <dbReference type="EMBL" id="GHD25797.1"/>
    </source>
</evidence>
<dbReference type="Gene3D" id="2.140.10.10">
    <property type="entry name" value="Quinoprotein alcohol dehydrogenase-like superfamily"/>
    <property type="match status" value="1"/>
</dbReference>
<evidence type="ECO:0000256" key="2">
    <source>
        <dbReference type="SAM" id="Phobius"/>
    </source>
</evidence>
<evidence type="ECO:0000256" key="1">
    <source>
        <dbReference type="SAM" id="MobiDB-lite"/>
    </source>
</evidence>
<dbReference type="EMBL" id="BMXL01000010">
    <property type="protein sequence ID" value="GHD25797.1"/>
    <property type="molecule type" value="Genomic_DNA"/>
</dbReference>
<protein>
    <recommendedName>
        <fullName evidence="3">Pyrrolo-quinoline quinone repeat domain-containing protein</fullName>
    </recommendedName>
</protein>
<proteinExistence type="predicted"/>
<feature type="domain" description="Pyrrolo-quinoline quinone repeat" evidence="3">
    <location>
        <begin position="268"/>
        <end position="415"/>
    </location>
</feature>
<feature type="transmembrane region" description="Helical" evidence="2">
    <location>
        <begin position="50"/>
        <end position="69"/>
    </location>
</feature>
<feature type="compositionally biased region" description="Basic and acidic residues" evidence="1">
    <location>
        <begin position="555"/>
        <end position="574"/>
    </location>
</feature>
<keyword evidence="2" id="KW-0472">Membrane</keyword>
<feature type="region of interest" description="Disordered" evidence="1">
    <location>
        <begin position="551"/>
        <end position="574"/>
    </location>
</feature>
<dbReference type="Pfam" id="PF13360">
    <property type="entry name" value="PQQ_2"/>
    <property type="match status" value="1"/>
</dbReference>
<keyword evidence="5" id="KW-1185">Reference proteome</keyword>
<feature type="transmembrane region" description="Helical" evidence="2">
    <location>
        <begin position="183"/>
        <end position="201"/>
    </location>
</feature>
<gene>
    <name evidence="4" type="ORF">GCM10007147_23250</name>
</gene>
<keyword evidence="2" id="KW-1133">Transmembrane helix</keyword>